<evidence type="ECO:0000313" key="1">
    <source>
        <dbReference type="EMBL" id="MBD8868310.1"/>
    </source>
</evidence>
<dbReference type="EMBL" id="JACYXZ010000001">
    <property type="protein sequence ID" value="MBD8868310.1"/>
    <property type="molecule type" value="Genomic_DNA"/>
</dbReference>
<reference evidence="1" key="1">
    <citation type="submission" date="2020-09" db="EMBL/GenBank/DDBJ databases">
        <title>Nocardioides sp. strain MJB4 16S ribosomal RNA gene Genome sequencing and assembly.</title>
        <authorList>
            <person name="Kim I."/>
        </authorList>
    </citation>
    <scope>NUCLEOTIDE SEQUENCE</scope>
    <source>
        <strain evidence="1">MJB4</strain>
    </source>
</reference>
<accession>A0A927K3I7</accession>
<proteinExistence type="predicted"/>
<sequence length="353" mass="37098">MPARRPRRRTALLAASTLVVAAAIVAVGYVAWPRSSEFDRATGLLPEGTLRIAWTDWSGVRAELGTGPVSGARSEEVLQQAEDRDLTSSSLAASAVLLEENLGFNPLATEWELLGQGRDGMVLVLKVGDGTDLAEVGERFAELGFSEPEEDAMAGAVWEGGADVVSNVPGLATYELQHVAFLADEGLLLASDEADYLADAVPVAAGDEDGLDAGVLTEEVGEPINAVGYLEDYACEALSMASADADAQAVGDQLVAEAGGVTALTGYLVALGAGERISVVFDFEDEDRARQNEASRRALAEVEDPAQFLSYRELFTVSSLERDGHTLVLTGETEPDLAPLSNLTEGPVLLATC</sequence>
<name>A0A927K3I7_9ACTN</name>
<gene>
    <name evidence="1" type="ORF">IE331_01630</name>
</gene>
<evidence type="ECO:0000313" key="2">
    <source>
        <dbReference type="Proteomes" id="UP000616839"/>
    </source>
</evidence>
<organism evidence="1 2">
    <name type="scientific">Nocardioides donggukensis</name>
    <dbReference type="NCBI Taxonomy" id="2774019"/>
    <lineage>
        <taxon>Bacteria</taxon>
        <taxon>Bacillati</taxon>
        <taxon>Actinomycetota</taxon>
        <taxon>Actinomycetes</taxon>
        <taxon>Propionibacteriales</taxon>
        <taxon>Nocardioidaceae</taxon>
        <taxon>Nocardioides</taxon>
    </lineage>
</organism>
<keyword evidence="2" id="KW-1185">Reference proteome</keyword>
<evidence type="ECO:0008006" key="3">
    <source>
        <dbReference type="Google" id="ProtNLM"/>
    </source>
</evidence>
<dbReference type="Proteomes" id="UP000616839">
    <property type="component" value="Unassembled WGS sequence"/>
</dbReference>
<protein>
    <recommendedName>
        <fullName evidence="3">DUF3352 domain-containing protein</fullName>
    </recommendedName>
</protein>
<comment type="caution">
    <text evidence="1">The sequence shown here is derived from an EMBL/GenBank/DDBJ whole genome shotgun (WGS) entry which is preliminary data.</text>
</comment>
<dbReference type="AlphaFoldDB" id="A0A927K3I7"/>
<dbReference type="RefSeq" id="WP_192139852.1">
    <property type="nucleotide sequence ID" value="NZ_JACYXZ010000001.1"/>
</dbReference>